<keyword evidence="2" id="KW-0472">Membrane</keyword>
<evidence type="ECO:0000256" key="3">
    <source>
        <dbReference type="SAM" id="SignalP"/>
    </source>
</evidence>
<keyword evidence="3" id="KW-0732">Signal</keyword>
<feature type="compositionally biased region" description="Pro residues" evidence="1">
    <location>
        <begin position="46"/>
        <end position="80"/>
    </location>
</feature>
<feature type="region of interest" description="Disordered" evidence="1">
    <location>
        <begin position="42"/>
        <end position="146"/>
    </location>
</feature>
<feature type="compositionally biased region" description="Low complexity" evidence="1">
    <location>
        <begin position="93"/>
        <end position="106"/>
    </location>
</feature>
<evidence type="ECO:0000256" key="1">
    <source>
        <dbReference type="SAM" id="MobiDB-lite"/>
    </source>
</evidence>
<reference evidence="4" key="2">
    <citation type="submission" date="2020-09" db="EMBL/GenBank/DDBJ databases">
        <authorList>
            <person name="Sun Q."/>
            <person name="Zhou Y."/>
        </authorList>
    </citation>
    <scope>NUCLEOTIDE SEQUENCE</scope>
    <source>
        <strain evidence="4">CGMCC 1.15794</strain>
    </source>
</reference>
<dbReference type="RefSeq" id="WP_188756995.1">
    <property type="nucleotide sequence ID" value="NZ_BMJY01000019.1"/>
</dbReference>
<keyword evidence="2" id="KW-0812">Transmembrane</keyword>
<feature type="signal peptide" evidence="3">
    <location>
        <begin position="1"/>
        <end position="33"/>
    </location>
</feature>
<evidence type="ECO:0000313" key="4">
    <source>
        <dbReference type="EMBL" id="GGH49859.1"/>
    </source>
</evidence>
<dbReference type="EMBL" id="BMJY01000019">
    <property type="protein sequence ID" value="GGH49859.1"/>
    <property type="molecule type" value="Genomic_DNA"/>
</dbReference>
<reference evidence="4" key="1">
    <citation type="journal article" date="2014" name="Int. J. Syst. Evol. Microbiol.">
        <title>Complete genome sequence of Corynebacterium casei LMG S-19264T (=DSM 44701T), isolated from a smear-ripened cheese.</title>
        <authorList>
            <consortium name="US DOE Joint Genome Institute (JGI-PGF)"/>
            <person name="Walter F."/>
            <person name="Albersmeier A."/>
            <person name="Kalinowski J."/>
            <person name="Ruckert C."/>
        </authorList>
    </citation>
    <scope>NUCLEOTIDE SEQUENCE</scope>
    <source>
        <strain evidence="4">CGMCC 1.15794</strain>
    </source>
</reference>
<keyword evidence="2" id="KW-1133">Transmembrane helix</keyword>
<evidence type="ECO:0000313" key="5">
    <source>
        <dbReference type="Proteomes" id="UP000657592"/>
    </source>
</evidence>
<comment type="caution">
    <text evidence="4">The sequence shown here is derived from an EMBL/GenBank/DDBJ whole genome shotgun (WGS) entry which is preliminary data.</text>
</comment>
<protein>
    <submittedName>
        <fullName evidence="4">Uncharacterized protein</fullName>
    </submittedName>
</protein>
<dbReference type="AlphaFoldDB" id="A0A917MNK8"/>
<evidence type="ECO:0000256" key="2">
    <source>
        <dbReference type="SAM" id="Phobius"/>
    </source>
</evidence>
<keyword evidence="5" id="KW-1185">Reference proteome</keyword>
<name>A0A917MNK8_9MICO</name>
<dbReference type="Proteomes" id="UP000657592">
    <property type="component" value="Unassembled WGS sequence"/>
</dbReference>
<feature type="transmembrane region" description="Helical" evidence="2">
    <location>
        <begin position="242"/>
        <end position="263"/>
    </location>
</feature>
<gene>
    <name evidence="4" type="ORF">GCM10010921_28230</name>
</gene>
<feature type="chain" id="PRO_5037249342" evidence="3">
    <location>
        <begin position="34"/>
        <end position="277"/>
    </location>
</feature>
<sequence length="277" mass="27925">MRLARRARTFLTVATATLLAGGAWFATVPGAYAADHDNELVVSVPSLPPTPPPSSPPPSPPPSSPPPSSPPPSSPPPSSPPASSGEDPRDEQPGGVPAAGAPAPRGSATNAPRGGSTDDTTDDAVACTPTEPAVPAQPASGADEATVDKDVYRVGEEITATATGFGPQEQVQLVLFSEPGLIGSFTADDDGTVRATFPVSEKTPPGPHTLQFTGWCDGVATAAVLVGSAGSAADAEQGIPAWFWWVGGALLVPATLWAGWYVVRLMRAPGPEAAVAS</sequence>
<proteinExistence type="predicted"/>
<organism evidence="4 5">
    <name type="scientific">Microbacterium album</name>
    <dbReference type="NCBI Taxonomy" id="2053191"/>
    <lineage>
        <taxon>Bacteria</taxon>
        <taxon>Bacillati</taxon>
        <taxon>Actinomycetota</taxon>
        <taxon>Actinomycetes</taxon>
        <taxon>Micrococcales</taxon>
        <taxon>Microbacteriaceae</taxon>
        <taxon>Microbacterium</taxon>
    </lineage>
</organism>
<accession>A0A917MNK8</accession>